<evidence type="ECO:0000256" key="1">
    <source>
        <dbReference type="SAM" id="Phobius"/>
    </source>
</evidence>
<proteinExistence type="predicted"/>
<keyword evidence="1" id="KW-0812">Transmembrane</keyword>
<keyword evidence="1" id="KW-1133">Transmembrane helix</keyword>
<accession>A0A124GXY2</accession>
<name>A0A124GXY2_9ACTN</name>
<keyword evidence="3" id="KW-1185">Reference proteome</keyword>
<dbReference type="AlphaFoldDB" id="A0A124GXY2"/>
<dbReference type="OrthoDB" id="4166992at2"/>
<comment type="caution">
    <text evidence="2">The sequence shown here is derived from an EMBL/GenBank/DDBJ whole genome shotgun (WGS) entry which is preliminary data.</text>
</comment>
<evidence type="ECO:0000313" key="2">
    <source>
        <dbReference type="EMBL" id="KUM71447.1"/>
    </source>
</evidence>
<dbReference type="EMBL" id="LMWJ01000021">
    <property type="protein sequence ID" value="KUM71447.1"/>
    <property type="molecule type" value="Genomic_DNA"/>
</dbReference>
<protein>
    <submittedName>
        <fullName evidence="2">Uncharacterized protein</fullName>
    </submittedName>
</protein>
<evidence type="ECO:0000313" key="3">
    <source>
        <dbReference type="Proteomes" id="UP000054024"/>
    </source>
</evidence>
<organism evidence="2 3">
    <name type="scientific">Streptomyces curacoi</name>
    <dbReference type="NCBI Taxonomy" id="146536"/>
    <lineage>
        <taxon>Bacteria</taxon>
        <taxon>Bacillati</taxon>
        <taxon>Actinomycetota</taxon>
        <taxon>Actinomycetes</taxon>
        <taxon>Kitasatosporales</taxon>
        <taxon>Streptomycetaceae</taxon>
        <taxon>Streptomyces</taxon>
    </lineage>
</organism>
<keyword evidence="1" id="KW-0472">Membrane</keyword>
<reference evidence="2 3" key="1">
    <citation type="submission" date="2015-10" db="EMBL/GenBank/DDBJ databases">
        <title>Draft genome sequence of Streptomyces curacoi DSM 40107, type strain for the species Streptomyces curacoi.</title>
        <authorList>
            <person name="Ruckert C."/>
            <person name="Winkler A."/>
            <person name="Kalinowski J."/>
            <person name="Kampfer P."/>
            <person name="Glaeser S."/>
        </authorList>
    </citation>
    <scope>NUCLEOTIDE SEQUENCE [LARGE SCALE GENOMIC DNA]</scope>
    <source>
        <strain evidence="2 3">DSM 40107</strain>
    </source>
</reference>
<dbReference type="Proteomes" id="UP000054024">
    <property type="component" value="Unassembled WGS sequence"/>
</dbReference>
<sequence length="234" mass="26088">MVGATTGEGAELEFDDRQRRVRRSPLLFVAPLVLLILLTLVLLWEIVRSNVTGPASREWPWRLRLMDMNPLGSLLAVALAAVFGRAQYGRTVRPALGWRSSWTVGDLGPDESAWRVEIVNGGSQHAVVERAEYCVVPRDGEPTEWTDHAGLREALADRGLLQGKNYYLRLTGAGFPLGSEAMRAGAFGRRFVDEIDQLRMRLRVTDAVGDSHERTMDLMRGARVEWPGSRPGRP</sequence>
<feature type="transmembrane region" description="Helical" evidence="1">
    <location>
        <begin position="67"/>
        <end position="84"/>
    </location>
</feature>
<gene>
    <name evidence="2" type="ORF">AQI70_27885</name>
</gene>
<feature type="transmembrane region" description="Helical" evidence="1">
    <location>
        <begin position="26"/>
        <end position="47"/>
    </location>
</feature>